<keyword evidence="1" id="KW-1133">Transmembrane helix</keyword>
<keyword evidence="1" id="KW-0812">Transmembrane</keyword>
<dbReference type="Proteomes" id="UP000294850">
    <property type="component" value="Unassembled WGS sequence"/>
</dbReference>
<evidence type="ECO:0000313" key="4">
    <source>
        <dbReference type="Proteomes" id="UP000294850"/>
    </source>
</evidence>
<keyword evidence="4" id="KW-1185">Reference proteome</keyword>
<protein>
    <submittedName>
        <fullName evidence="3">YcxB family protein</fullName>
    </submittedName>
</protein>
<evidence type="ECO:0000259" key="2">
    <source>
        <dbReference type="Pfam" id="PF14317"/>
    </source>
</evidence>
<name>A0A4R5DAC6_9BACT</name>
<dbReference type="Pfam" id="PF14317">
    <property type="entry name" value="YcxB"/>
    <property type="match status" value="1"/>
</dbReference>
<keyword evidence="1" id="KW-0472">Membrane</keyword>
<evidence type="ECO:0000313" key="3">
    <source>
        <dbReference type="EMBL" id="TDE10539.1"/>
    </source>
</evidence>
<sequence length="171" mass="19256">MVQISYKLTKDELYKGLVDNSNTRVITKVLRIFGSVLLAVMLYLTTVNIINGINYFSMGYAFPMFLGAYLVFLPEATAKMQVPNLIKTKNPFTENVIVRIDRAGFRTKGETFSNSHSWDSVHSIVETKDSYLLKPTESTVTVLPKRVFTTEQTDEFKTIVASVTGPVVKMN</sequence>
<proteinExistence type="predicted"/>
<feature type="transmembrane region" description="Helical" evidence="1">
    <location>
        <begin position="55"/>
        <end position="73"/>
    </location>
</feature>
<dbReference type="EMBL" id="SMFL01000015">
    <property type="protein sequence ID" value="TDE10539.1"/>
    <property type="molecule type" value="Genomic_DNA"/>
</dbReference>
<dbReference type="RefSeq" id="WP_131961661.1">
    <property type="nucleotide sequence ID" value="NZ_SMFL01000015.1"/>
</dbReference>
<dbReference type="InterPro" id="IPR025588">
    <property type="entry name" value="YcxB-like_C"/>
</dbReference>
<comment type="caution">
    <text evidence="3">The sequence shown here is derived from an EMBL/GenBank/DDBJ whole genome shotgun (WGS) entry which is preliminary data.</text>
</comment>
<feature type="domain" description="YcxB-like C-terminal" evidence="2">
    <location>
        <begin position="100"/>
        <end position="159"/>
    </location>
</feature>
<feature type="transmembrane region" description="Helical" evidence="1">
    <location>
        <begin position="29"/>
        <end position="49"/>
    </location>
</feature>
<accession>A0A4R5DAC6</accession>
<organism evidence="3 4">
    <name type="scientific">Dyadobacter psychrotolerans</name>
    <dbReference type="NCBI Taxonomy" id="2541721"/>
    <lineage>
        <taxon>Bacteria</taxon>
        <taxon>Pseudomonadati</taxon>
        <taxon>Bacteroidota</taxon>
        <taxon>Cytophagia</taxon>
        <taxon>Cytophagales</taxon>
        <taxon>Spirosomataceae</taxon>
        <taxon>Dyadobacter</taxon>
    </lineage>
</organism>
<dbReference type="OrthoDB" id="1249483at2"/>
<evidence type="ECO:0000256" key="1">
    <source>
        <dbReference type="SAM" id="Phobius"/>
    </source>
</evidence>
<dbReference type="AlphaFoldDB" id="A0A4R5DAC6"/>
<reference evidence="3 4" key="1">
    <citation type="submission" date="2019-03" db="EMBL/GenBank/DDBJ databases">
        <title>Dyadobacter AR-3-6 sp. nov., isolated from arctic soil.</title>
        <authorList>
            <person name="Chaudhary D.K."/>
        </authorList>
    </citation>
    <scope>NUCLEOTIDE SEQUENCE [LARGE SCALE GENOMIC DNA]</scope>
    <source>
        <strain evidence="3 4">AR-3-6</strain>
    </source>
</reference>
<gene>
    <name evidence="3" type="ORF">E0F88_28060</name>
</gene>